<gene>
    <name evidence="6" type="ORF">D9756_001513</name>
</gene>
<keyword evidence="1 3" id="KW-0853">WD repeat</keyword>
<organism evidence="6 7">
    <name type="scientific">Leucocoprinus leucothites</name>
    <dbReference type="NCBI Taxonomy" id="201217"/>
    <lineage>
        <taxon>Eukaryota</taxon>
        <taxon>Fungi</taxon>
        <taxon>Dikarya</taxon>
        <taxon>Basidiomycota</taxon>
        <taxon>Agaricomycotina</taxon>
        <taxon>Agaricomycetes</taxon>
        <taxon>Agaricomycetidae</taxon>
        <taxon>Agaricales</taxon>
        <taxon>Agaricineae</taxon>
        <taxon>Agaricaceae</taxon>
        <taxon>Leucocoprinus</taxon>
    </lineage>
</organism>
<sequence>MASDSDEDGLEELEFEGEYDEDENALIDAQEEATEDGEEESSEEADDDDDEDDEDDDEDGETANGGIPMDIDASTAQVPPPHTTATHSTTGHTDISQHDTKKVSSQPDILASQPPPRRSPSPAARRRQALRYTLNPSLPPPRSFTVEAVCALPHPGPVHSLASSACMSHLLTGSDDGYIRDYDIFTALNGKTFLSAPQRHHAGVVEGLMKAGQLYCWWENPTASSLKKLNGSVLADDDSGVAPVYSLVMHSDALWALGGSDTGHVNLFTVRHDPGRLCHVMNGHKGPVSALAIDYDEKSFFSGGWDGQAIQWDLNTGQGVRNFTAHGAQLAAVALRPQNTGYSDFGTPGLARTETNASDSAQNTQDRLDATQGTMPSSINASASDTLTTNTSLPDGSQTKQEVAENPPPTTDSDAKSDASFDPLFDEDDGDDNMNLIEELSKPEQAPFESKIAMPGQQDFTQPVPANLPRSATTVAPPKNAPPLLDPSNYAAFSPDLLLTASIDGQVILWDRRTHIPGKGVGRLWLNEKTPPWCLSACWSADGSQIYAGRRNGTVDVWDGLPTPLAFLKLSGTLPAPESSPVSLLSQTAVISLG</sequence>
<feature type="compositionally biased region" description="Low complexity" evidence="4">
    <location>
        <begin position="83"/>
        <end position="93"/>
    </location>
</feature>
<dbReference type="AlphaFoldDB" id="A0A8H5LHW1"/>
<proteinExistence type="predicted"/>
<dbReference type="InterPro" id="IPR001680">
    <property type="entry name" value="WD40_rpt"/>
</dbReference>
<dbReference type="PANTHER" id="PTHR19848">
    <property type="entry name" value="WD40 REPEAT PROTEIN"/>
    <property type="match status" value="1"/>
</dbReference>
<dbReference type="EMBL" id="JAACJO010000005">
    <property type="protein sequence ID" value="KAF5357996.1"/>
    <property type="molecule type" value="Genomic_DNA"/>
</dbReference>
<protein>
    <recommendedName>
        <fullName evidence="5">Transcription factor spt8 beta-propeller domain-containing protein</fullName>
    </recommendedName>
</protein>
<dbReference type="OrthoDB" id="10260946at2759"/>
<evidence type="ECO:0000256" key="2">
    <source>
        <dbReference type="ARBA" id="ARBA00022737"/>
    </source>
</evidence>
<evidence type="ECO:0000313" key="6">
    <source>
        <dbReference type="EMBL" id="KAF5357996.1"/>
    </source>
</evidence>
<dbReference type="InterPro" id="IPR036322">
    <property type="entry name" value="WD40_repeat_dom_sf"/>
</dbReference>
<dbReference type="Gene3D" id="2.130.10.10">
    <property type="entry name" value="YVTN repeat-like/Quinoprotein amine dehydrogenase"/>
    <property type="match status" value="2"/>
</dbReference>
<dbReference type="PANTHER" id="PTHR19848:SF8">
    <property type="entry name" value="F-BOX AND WD REPEAT DOMAIN CONTAINING 7"/>
    <property type="match status" value="1"/>
</dbReference>
<feature type="repeat" description="WD" evidence="3">
    <location>
        <begin position="281"/>
        <end position="322"/>
    </location>
</feature>
<accession>A0A8H5LHW1</accession>
<evidence type="ECO:0000313" key="7">
    <source>
        <dbReference type="Proteomes" id="UP000559027"/>
    </source>
</evidence>
<dbReference type="InterPro" id="IPR015943">
    <property type="entry name" value="WD40/YVTN_repeat-like_dom_sf"/>
</dbReference>
<reference evidence="6 7" key="1">
    <citation type="journal article" date="2020" name="ISME J.">
        <title>Uncovering the hidden diversity of litter-decomposition mechanisms in mushroom-forming fungi.</title>
        <authorList>
            <person name="Floudas D."/>
            <person name="Bentzer J."/>
            <person name="Ahren D."/>
            <person name="Johansson T."/>
            <person name="Persson P."/>
            <person name="Tunlid A."/>
        </authorList>
    </citation>
    <scope>NUCLEOTIDE SEQUENCE [LARGE SCALE GENOMIC DNA]</scope>
    <source>
        <strain evidence="6 7">CBS 146.42</strain>
    </source>
</reference>
<dbReference type="InterPro" id="IPR057544">
    <property type="entry name" value="Beta-prop_SPT8"/>
</dbReference>
<dbReference type="PROSITE" id="PS50294">
    <property type="entry name" value="WD_REPEATS_REGION"/>
    <property type="match status" value="1"/>
</dbReference>
<dbReference type="Proteomes" id="UP000559027">
    <property type="component" value="Unassembled WGS sequence"/>
</dbReference>
<evidence type="ECO:0000256" key="4">
    <source>
        <dbReference type="SAM" id="MobiDB-lite"/>
    </source>
</evidence>
<feature type="domain" description="Transcription factor spt8 beta-propeller" evidence="5">
    <location>
        <begin position="149"/>
        <end position="341"/>
    </location>
</feature>
<name>A0A8H5LHW1_9AGAR</name>
<evidence type="ECO:0000256" key="3">
    <source>
        <dbReference type="PROSITE-ProRule" id="PRU00221"/>
    </source>
</evidence>
<feature type="region of interest" description="Disordered" evidence="4">
    <location>
        <begin position="339"/>
        <end position="434"/>
    </location>
</feature>
<feature type="region of interest" description="Disordered" evidence="4">
    <location>
        <begin position="458"/>
        <end position="481"/>
    </location>
</feature>
<evidence type="ECO:0000256" key="1">
    <source>
        <dbReference type="ARBA" id="ARBA00022574"/>
    </source>
</evidence>
<dbReference type="Pfam" id="PF23798">
    <property type="entry name" value="Beta-prop_SPT8"/>
    <property type="match status" value="2"/>
</dbReference>
<keyword evidence="2" id="KW-0677">Repeat</keyword>
<comment type="caution">
    <text evidence="6">The sequence shown here is derived from an EMBL/GenBank/DDBJ whole genome shotgun (WGS) entry which is preliminary data.</text>
</comment>
<keyword evidence="7" id="KW-1185">Reference proteome</keyword>
<dbReference type="SMART" id="SM00320">
    <property type="entry name" value="WD40"/>
    <property type="match status" value="5"/>
</dbReference>
<feature type="compositionally biased region" description="Polar residues" evidence="4">
    <location>
        <begin position="353"/>
        <end position="401"/>
    </location>
</feature>
<feature type="compositionally biased region" description="Acidic residues" evidence="4">
    <location>
        <begin position="1"/>
        <end position="61"/>
    </location>
</feature>
<feature type="domain" description="Transcription factor spt8 beta-propeller" evidence="5">
    <location>
        <begin position="497"/>
        <end position="560"/>
    </location>
</feature>
<evidence type="ECO:0000259" key="5">
    <source>
        <dbReference type="Pfam" id="PF23798"/>
    </source>
</evidence>
<dbReference type="PROSITE" id="PS50082">
    <property type="entry name" value="WD_REPEATS_2"/>
    <property type="match status" value="1"/>
</dbReference>
<feature type="region of interest" description="Disordered" evidence="4">
    <location>
        <begin position="1"/>
        <end position="126"/>
    </location>
</feature>
<dbReference type="SUPFAM" id="SSF50978">
    <property type="entry name" value="WD40 repeat-like"/>
    <property type="match status" value="1"/>
</dbReference>